<dbReference type="InterPro" id="IPR037198">
    <property type="entry name" value="MutL_C_sf"/>
</dbReference>
<evidence type="ECO:0000256" key="1">
    <source>
        <dbReference type="ARBA" id="ARBA00006082"/>
    </source>
</evidence>
<dbReference type="PANTHER" id="PTHR10073:SF47">
    <property type="entry name" value="DNA MISMATCH REPAIR PROTEIN MLH3"/>
    <property type="match status" value="1"/>
</dbReference>
<dbReference type="InterPro" id="IPR036890">
    <property type="entry name" value="HATPase_C_sf"/>
</dbReference>
<name>A0AAI8YZT7_9PEZI</name>
<dbReference type="Gene3D" id="3.30.1540.20">
    <property type="entry name" value="MutL, C-terminal domain, dimerisation subdomain"/>
    <property type="match status" value="2"/>
</dbReference>
<evidence type="ECO:0000256" key="2">
    <source>
        <dbReference type="SAM" id="MobiDB-lite"/>
    </source>
</evidence>
<keyword evidence="5" id="KW-1185">Reference proteome</keyword>
<dbReference type="EMBL" id="CAVMBE010000031">
    <property type="protein sequence ID" value="CAK4026329.1"/>
    <property type="molecule type" value="Genomic_DNA"/>
</dbReference>
<feature type="compositionally biased region" description="Polar residues" evidence="2">
    <location>
        <begin position="414"/>
        <end position="434"/>
    </location>
</feature>
<dbReference type="GO" id="GO:0032300">
    <property type="term" value="C:mismatch repair complex"/>
    <property type="evidence" value="ECO:0007669"/>
    <property type="project" value="InterPro"/>
</dbReference>
<feature type="compositionally biased region" description="Polar residues" evidence="2">
    <location>
        <begin position="505"/>
        <end position="525"/>
    </location>
</feature>
<dbReference type="InterPro" id="IPR014790">
    <property type="entry name" value="MutL_C"/>
</dbReference>
<dbReference type="GO" id="GO:0006298">
    <property type="term" value="P:mismatch repair"/>
    <property type="evidence" value="ECO:0007669"/>
    <property type="project" value="InterPro"/>
</dbReference>
<dbReference type="AlphaFoldDB" id="A0AAI8YZT7"/>
<proteinExistence type="inferred from homology"/>
<dbReference type="SMART" id="SM00853">
    <property type="entry name" value="MutL_C"/>
    <property type="match status" value="1"/>
</dbReference>
<dbReference type="GO" id="GO:0140664">
    <property type="term" value="F:ATP-dependent DNA damage sensor activity"/>
    <property type="evidence" value="ECO:0007669"/>
    <property type="project" value="InterPro"/>
</dbReference>
<evidence type="ECO:0000259" key="3">
    <source>
        <dbReference type="SMART" id="SM00853"/>
    </source>
</evidence>
<dbReference type="GO" id="GO:0005524">
    <property type="term" value="F:ATP binding"/>
    <property type="evidence" value="ECO:0007669"/>
    <property type="project" value="InterPro"/>
</dbReference>
<feature type="region of interest" description="Disordered" evidence="2">
    <location>
        <begin position="498"/>
        <end position="537"/>
    </location>
</feature>
<feature type="compositionally biased region" description="Polar residues" evidence="2">
    <location>
        <begin position="604"/>
        <end position="618"/>
    </location>
</feature>
<dbReference type="Gene3D" id="3.30.565.10">
    <property type="entry name" value="Histidine kinase-like ATPase, C-terminal domain"/>
    <property type="match status" value="1"/>
</dbReference>
<dbReference type="PANTHER" id="PTHR10073">
    <property type="entry name" value="DNA MISMATCH REPAIR PROTEIN MLH, PMS, MUTL"/>
    <property type="match status" value="1"/>
</dbReference>
<feature type="region of interest" description="Disordered" evidence="2">
    <location>
        <begin position="604"/>
        <end position="624"/>
    </location>
</feature>
<dbReference type="SUPFAM" id="SSF55874">
    <property type="entry name" value="ATPase domain of HSP90 chaperone/DNA topoisomerase II/histidine kinase"/>
    <property type="match status" value="1"/>
</dbReference>
<comment type="caution">
    <text evidence="4">The sequence shown here is derived from an EMBL/GenBank/DDBJ whole genome shotgun (WGS) entry which is preliminary data.</text>
</comment>
<dbReference type="InterPro" id="IPR038973">
    <property type="entry name" value="MutL/Mlh/Pms-like"/>
</dbReference>
<protein>
    <submittedName>
        <fullName evidence="4">DNA mismatch repair MLH3</fullName>
    </submittedName>
</protein>
<reference evidence="4" key="1">
    <citation type="submission" date="2023-11" db="EMBL/GenBank/DDBJ databases">
        <authorList>
            <person name="Alioto T."/>
            <person name="Alioto T."/>
            <person name="Gomez Garrido J."/>
        </authorList>
    </citation>
    <scope>NUCLEOTIDE SEQUENCE</scope>
</reference>
<organism evidence="4 5">
    <name type="scientific">Lecanosticta acicola</name>
    <dbReference type="NCBI Taxonomy" id="111012"/>
    <lineage>
        <taxon>Eukaryota</taxon>
        <taxon>Fungi</taxon>
        <taxon>Dikarya</taxon>
        <taxon>Ascomycota</taxon>
        <taxon>Pezizomycotina</taxon>
        <taxon>Dothideomycetes</taxon>
        <taxon>Dothideomycetidae</taxon>
        <taxon>Mycosphaerellales</taxon>
        <taxon>Mycosphaerellaceae</taxon>
        <taxon>Lecanosticta</taxon>
    </lineage>
</organism>
<comment type="similarity">
    <text evidence="1">Belongs to the DNA mismatch repair MutL/HexB family.</text>
</comment>
<evidence type="ECO:0000313" key="4">
    <source>
        <dbReference type="EMBL" id="CAK4026329.1"/>
    </source>
</evidence>
<accession>A0AAI8YZT7</accession>
<gene>
    <name evidence="4" type="ORF">LECACI_7A005013</name>
</gene>
<feature type="domain" description="MutL C-terminal dimerisation" evidence="3">
    <location>
        <begin position="769"/>
        <end position="959"/>
    </location>
</feature>
<dbReference type="Pfam" id="PF13589">
    <property type="entry name" value="HATPase_c_3"/>
    <property type="match status" value="1"/>
</dbReference>
<dbReference type="InterPro" id="IPR042120">
    <property type="entry name" value="MutL_C_dimsub"/>
</dbReference>
<dbReference type="GO" id="GO:0016887">
    <property type="term" value="F:ATP hydrolysis activity"/>
    <property type="evidence" value="ECO:0007669"/>
    <property type="project" value="InterPro"/>
</dbReference>
<dbReference type="SUPFAM" id="SSF118116">
    <property type="entry name" value="DNA mismatch repair protein MutL"/>
    <property type="match status" value="1"/>
</dbReference>
<feature type="region of interest" description="Disordered" evidence="2">
    <location>
        <begin position="409"/>
        <end position="456"/>
    </location>
</feature>
<dbReference type="Proteomes" id="UP001296104">
    <property type="component" value="Unassembled WGS sequence"/>
</dbReference>
<sequence>MAQPRIQPLSAKAISQIHSSKHITSLQGVIWSLLENSLDGGATKVEITVDWKRGGCTVDDNGAGIPAGEFSENGGLCRMYCTSKRAPTGNSASKAGETHGSTGTFLSELSAMSMLTITSTYTNSTDSGSLTIHQGKVLARQARDIDDFRTSNCGTNVTVRDLFGNMPVRVKQRAITSLNGVDGEKSWNELKHGIVALLLAWPQPCSVRLRETDDSSHSMYVSAQSSAFSSLTRRNLNQLGSSAPKYDVRDTLPVLVQSGLATPPSSSRWIPLSASTSAVSLKGLVCLDPVPSKQCQFIALGVSPCGAHAGQNELYEVVNKAFYNSSFGMSEERSFEDSPRLKGSHPMTGLTSRKSLDRYPMFCLQLQLKSVGQVSSKLDRLNDRSLNTITDVLEAASVAWLERNHFRPSKRSRTLNNKQITPVARSYNSSTTKSPPGVSRARAAENYPAEQAEDEHDADAMGLQDRGASLHSSSRPASRAVVTVGPEQDLLRLSRIRGGNHRQPTRTTQTPISAEKQTATGTTTIRKPAESLPGEQDTLLKGDVPNIPHAAESHSWDTILASCADLTRRSVSDPFEKQSRTNDAALPSEDFGSLDDVEMLAAETTQDISADSRTTAQGSGEDGVMSWTDPVNGQMYRVNCRTGVVLPFTSEQRDMSDLSRTSRSRAGIDISLSSAGKPLSLDRRKALGADENVQQPAQEKWLQGFLREWKNPVFAAQVEEPIPMASAEGPGVLEVDEDGIVRLHTQLRAGIPSSTEIKLSKAALKHAKTVGQVDQKFVLCKIPDLPARGEILILIDQHAASERVILESLFDQLCIQDSKGNTSIATTCLATNTAKGRSVVFEISAQEYGLFQQYRRHFLAWGIVYDLTSSSVEGSKTARRLIVRFLPSVIAERCANFPALCIELMRTEVWELADGTKRSILSLPESSSWLSLLPLLPAGLKNMLHSRSCRSAIMFNDPLPIEQCQDLVEKLSHCTFPFVCAHGRVAMVPLVAVGEHDRLGRSEGLRRESQDVTCGNAERDSVCSAGSLMSWLNRSYVEKAEDSGTRS</sequence>
<evidence type="ECO:0000313" key="5">
    <source>
        <dbReference type="Proteomes" id="UP001296104"/>
    </source>
</evidence>